<dbReference type="PANTHER" id="PTHR32248">
    <property type="entry name" value="RNA POLYMERASE SIGMA-54 FACTOR"/>
    <property type="match status" value="1"/>
</dbReference>
<dbReference type="GO" id="GO:0000428">
    <property type="term" value="C:DNA-directed RNA polymerase complex"/>
    <property type="evidence" value="ECO:0007669"/>
    <property type="project" value="UniProtKB-KW"/>
</dbReference>
<evidence type="ECO:0000256" key="1">
    <source>
        <dbReference type="ARBA" id="ARBA00008798"/>
    </source>
</evidence>
<keyword evidence="4 9" id="KW-0548">Nucleotidyltransferase</keyword>
<evidence type="ECO:0000256" key="8">
    <source>
        <dbReference type="ARBA" id="ARBA00023163"/>
    </source>
</evidence>
<evidence type="ECO:0000256" key="2">
    <source>
        <dbReference type="ARBA" id="ARBA00022478"/>
    </source>
</evidence>
<keyword evidence="13" id="KW-1185">Reference proteome</keyword>
<dbReference type="GO" id="GO:0003677">
    <property type="term" value="F:DNA binding"/>
    <property type="evidence" value="ECO:0007669"/>
    <property type="project" value="UniProtKB-KW"/>
</dbReference>
<comment type="function">
    <text evidence="9">Sigma factors are initiation factors that promote the attachment of RNA polymerase to specific initiation sites and are then released.</text>
</comment>
<comment type="caution">
    <text evidence="12">The sequence shown here is derived from an EMBL/GenBank/DDBJ whole genome shotgun (WGS) entry which is preliminary data.</text>
</comment>
<keyword evidence="7 9" id="KW-0238">DNA-binding</keyword>
<evidence type="ECO:0000259" key="10">
    <source>
        <dbReference type="Pfam" id="PF04552"/>
    </source>
</evidence>
<dbReference type="Pfam" id="PF04963">
    <property type="entry name" value="Sigma54_CBD"/>
    <property type="match status" value="1"/>
</dbReference>
<evidence type="ECO:0000313" key="13">
    <source>
        <dbReference type="Proteomes" id="UP000608923"/>
    </source>
</evidence>
<dbReference type="PIRSF" id="PIRSF000774">
    <property type="entry name" value="RpoN"/>
    <property type="match status" value="1"/>
</dbReference>
<name>A0A8H9IQI1_9BURK</name>
<evidence type="ECO:0000256" key="4">
    <source>
        <dbReference type="ARBA" id="ARBA00022695"/>
    </source>
</evidence>
<evidence type="ECO:0000259" key="11">
    <source>
        <dbReference type="Pfam" id="PF04963"/>
    </source>
</evidence>
<evidence type="ECO:0000313" key="12">
    <source>
        <dbReference type="EMBL" id="GHC57346.1"/>
    </source>
</evidence>
<keyword evidence="2 9" id="KW-0240">DNA-directed RNA polymerase</keyword>
<dbReference type="InterPro" id="IPR007634">
    <property type="entry name" value="RNA_pol_sigma_54_DNA-bd"/>
</dbReference>
<comment type="similarity">
    <text evidence="1 9">Belongs to the sigma-54 factor family.</text>
</comment>
<dbReference type="GO" id="GO:0006352">
    <property type="term" value="P:DNA-templated transcription initiation"/>
    <property type="evidence" value="ECO:0007669"/>
    <property type="project" value="InterPro"/>
</dbReference>
<dbReference type="InterPro" id="IPR000394">
    <property type="entry name" value="RNA_pol_sigma_54"/>
</dbReference>
<evidence type="ECO:0000256" key="7">
    <source>
        <dbReference type="ARBA" id="ARBA00023125"/>
    </source>
</evidence>
<keyword evidence="6 9" id="KW-0731">Sigma factor</keyword>
<dbReference type="PROSITE" id="PS50044">
    <property type="entry name" value="SIGMA54_3"/>
    <property type="match status" value="1"/>
</dbReference>
<protein>
    <recommendedName>
        <fullName evidence="9">RNA polymerase sigma-54 factor</fullName>
    </recommendedName>
</protein>
<dbReference type="PANTHER" id="PTHR32248:SF4">
    <property type="entry name" value="RNA POLYMERASE SIGMA-54 FACTOR"/>
    <property type="match status" value="1"/>
</dbReference>
<dbReference type="EMBL" id="BMZN01000005">
    <property type="protein sequence ID" value="GHC57346.1"/>
    <property type="molecule type" value="Genomic_DNA"/>
</dbReference>
<dbReference type="NCBIfam" id="TIGR02395">
    <property type="entry name" value="rpoN_sigma"/>
    <property type="match status" value="1"/>
</dbReference>
<reference evidence="13" key="1">
    <citation type="journal article" date="2019" name="Int. J. Syst. Evol. Microbiol.">
        <title>The Global Catalogue of Microorganisms (GCM) 10K type strain sequencing project: providing services to taxonomists for standard genome sequencing and annotation.</title>
        <authorList>
            <consortium name="The Broad Institute Genomics Platform"/>
            <consortium name="The Broad Institute Genome Sequencing Center for Infectious Disease"/>
            <person name="Wu L."/>
            <person name="Ma J."/>
        </authorList>
    </citation>
    <scope>NUCLEOTIDE SEQUENCE [LARGE SCALE GENOMIC DNA]</scope>
    <source>
        <strain evidence="13">KCTC 42083</strain>
    </source>
</reference>
<sequence>MEMIVPMLTRQSLDLRQQQTLVLTPQLQQSIKVLQLSGAELEQELAQALLDNPLLERLDVQADVVAEPLPEAASDEAESSWASLEFPKHQGDSDDPDWTPESAVVQDLAAYLREQLGLLRLSDRDRVLAQLLIDELDDNGYLPVSLDEVLACLPDELDIDESDLRCALAQVQSLEPAGVGARDLSECLGLQLMQQADQLEPSLLDCARYLVREHVGILASPSQLRQRSTGHYSADLVERAHHLVLKLDPKPGRAWTQNVSAYVVPDVLLVRAKDRWQAALNPLAVPRLQLVNLHDYEIEAHPALLAERQKATGLLRSVNSRFVTILRVAQAIVQMQQAFFTQGVSALRPMQLADLAAELDLHESTISRATRQKYMQTPHGVMELKQFFTVALTSTDGKEDMSAASVRAQIVQMIRDESPSKPLSDQQITDLLQAQGLTLARRTVAKYREAEGLAPASQRKMRAAAGV</sequence>
<keyword evidence="3 9" id="KW-0808">Transferase</keyword>
<dbReference type="Gene3D" id="1.10.10.60">
    <property type="entry name" value="Homeodomain-like"/>
    <property type="match status" value="1"/>
</dbReference>
<dbReference type="Proteomes" id="UP000608923">
    <property type="component" value="Unassembled WGS sequence"/>
</dbReference>
<dbReference type="InterPro" id="IPR038709">
    <property type="entry name" value="RpoN_core-bd_sf"/>
</dbReference>
<evidence type="ECO:0000256" key="9">
    <source>
        <dbReference type="PIRNR" id="PIRNR000774"/>
    </source>
</evidence>
<dbReference type="Pfam" id="PF04552">
    <property type="entry name" value="Sigma54_DBD"/>
    <property type="match status" value="1"/>
</dbReference>
<keyword evidence="8 9" id="KW-0804">Transcription</keyword>
<dbReference type="GO" id="GO:0001216">
    <property type="term" value="F:DNA-binding transcription activator activity"/>
    <property type="evidence" value="ECO:0007669"/>
    <property type="project" value="InterPro"/>
</dbReference>
<dbReference type="PRINTS" id="PR00045">
    <property type="entry name" value="SIGMA54FCT"/>
</dbReference>
<dbReference type="Pfam" id="PF00309">
    <property type="entry name" value="Sigma54_AID"/>
    <property type="match status" value="1"/>
</dbReference>
<dbReference type="PROSITE" id="PS00717">
    <property type="entry name" value="SIGMA54_1"/>
    <property type="match status" value="1"/>
</dbReference>
<dbReference type="Gene3D" id="1.10.10.1330">
    <property type="entry name" value="RNA polymerase sigma-54 factor, core-binding domain"/>
    <property type="match status" value="1"/>
</dbReference>
<evidence type="ECO:0000256" key="5">
    <source>
        <dbReference type="ARBA" id="ARBA00023015"/>
    </source>
</evidence>
<dbReference type="GO" id="GO:0016779">
    <property type="term" value="F:nucleotidyltransferase activity"/>
    <property type="evidence" value="ECO:0007669"/>
    <property type="project" value="UniProtKB-KW"/>
</dbReference>
<feature type="domain" description="RNA polymerase sigma factor 54 DNA-binding" evidence="10">
    <location>
        <begin position="307"/>
        <end position="460"/>
    </location>
</feature>
<proteinExistence type="inferred from homology"/>
<keyword evidence="5 9" id="KW-0805">Transcription regulation</keyword>
<dbReference type="PROSITE" id="PS00718">
    <property type="entry name" value="SIGMA54_2"/>
    <property type="match status" value="1"/>
</dbReference>
<evidence type="ECO:0000256" key="3">
    <source>
        <dbReference type="ARBA" id="ARBA00022679"/>
    </source>
</evidence>
<accession>A0A8H9IQI1</accession>
<dbReference type="GO" id="GO:0016987">
    <property type="term" value="F:sigma factor activity"/>
    <property type="evidence" value="ECO:0007669"/>
    <property type="project" value="UniProtKB-KW"/>
</dbReference>
<dbReference type="AlphaFoldDB" id="A0A8H9IQI1"/>
<feature type="domain" description="RNA polymerase sigma factor 54 core-binding" evidence="11">
    <location>
        <begin position="105"/>
        <end position="290"/>
    </location>
</feature>
<evidence type="ECO:0000256" key="6">
    <source>
        <dbReference type="ARBA" id="ARBA00023082"/>
    </source>
</evidence>
<dbReference type="InterPro" id="IPR007046">
    <property type="entry name" value="RNA_pol_sigma_54_core-bd"/>
</dbReference>
<organism evidence="12 13">
    <name type="scientific">Alcaligenes pakistanensis</name>
    <dbReference type="NCBI Taxonomy" id="1482717"/>
    <lineage>
        <taxon>Bacteria</taxon>
        <taxon>Pseudomonadati</taxon>
        <taxon>Pseudomonadota</taxon>
        <taxon>Betaproteobacteria</taxon>
        <taxon>Burkholderiales</taxon>
        <taxon>Alcaligenaceae</taxon>
        <taxon>Alcaligenes</taxon>
    </lineage>
</organism>
<gene>
    <name evidence="12" type="primary">rpoN</name>
    <name evidence="12" type="ORF">GCM10010096_33090</name>
</gene>